<keyword evidence="1" id="KW-0346">Stress response</keyword>
<dbReference type="InterPro" id="IPR001436">
    <property type="entry name" value="Alpha-crystallin/sHSP_animal"/>
</dbReference>
<sequence>MITRPELSHMASPSSNSSSSFVIDKDGLKLTLDVQQYRPEDLTVRVVDDFIIVEGKHEERSNTGGYVSLQFTRQFKIPTDIDREALKSHLSSDGILQIEAPKLQKLSPSEGRTIPITQTNRPALKKAE</sequence>
<evidence type="ECO:0000256" key="5">
    <source>
        <dbReference type="RuleBase" id="RU003616"/>
    </source>
</evidence>
<comment type="similarity">
    <text evidence="2 4 5">Belongs to the small heat shock protein (HSP20) family.</text>
</comment>
<name>A0A1B6FAK9_9HEMI</name>
<evidence type="ECO:0000256" key="6">
    <source>
        <dbReference type="SAM" id="MobiDB-lite"/>
    </source>
</evidence>
<dbReference type="PIRSF" id="PIRSF036514">
    <property type="entry name" value="Sm_HSP_B1"/>
    <property type="match status" value="1"/>
</dbReference>
<dbReference type="SUPFAM" id="SSF49764">
    <property type="entry name" value="HSP20-like chaperones"/>
    <property type="match status" value="1"/>
</dbReference>
<dbReference type="GO" id="GO:0042026">
    <property type="term" value="P:protein refolding"/>
    <property type="evidence" value="ECO:0007669"/>
    <property type="project" value="TreeGrafter"/>
</dbReference>
<protein>
    <recommendedName>
        <fullName evidence="7">SHSP domain-containing protein</fullName>
    </recommendedName>
</protein>
<dbReference type="InterPro" id="IPR002068">
    <property type="entry name" value="A-crystallin/Hsp20_dom"/>
</dbReference>
<dbReference type="EMBL" id="GECZ01022564">
    <property type="protein sequence ID" value="JAS47205.1"/>
    <property type="molecule type" value="Transcribed_RNA"/>
</dbReference>
<dbReference type="PROSITE" id="PS01031">
    <property type="entry name" value="SHSP"/>
    <property type="match status" value="1"/>
</dbReference>
<dbReference type="AlphaFoldDB" id="A0A1B6FAK9"/>
<reference evidence="8" key="1">
    <citation type="submission" date="2015-11" db="EMBL/GenBank/DDBJ databases">
        <title>De novo transcriptome assembly of four potential Pierce s Disease insect vectors from Arizona vineyards.</title>
        <authorList>
            <person name="Tassone E.E."/>
        </authorList>
    </citation>
    <scope>NUCLEOTIDE SEQUENCE</scope>
</reference>
<feature type="binding site" evidence="3">
    <location>
        <position position="59"/>
    </location>
    <ligand>
        <name>Zn(2+)</name>
        <dbReference type="ChEBI" id="CHEBI:29105"/>
        <label>1</label>
    </ligand>
</feature>
<proteinExistence type="inferred from homology"/>
<dbReference type="InterPro" id="IPR055269">
    <property type="entry name" value="Alpha-crystallin/HSP_16"/>
</dbReference>
<organism evidence="8">
    <name type="scientific">Cuerna arida</name>
    <dbReference type="NCBI Taxonomy" id="1464854"/>
    <lineage>
        <taxon>Eukaryota</taxon>
        <taxon>Metazoa</taxon>
        <taxon>Ecdysozoa</taxon>
        <taxon>Arthropoda</taxon>
        <taxon>Hexapoda</taxon>
        <taxon>Insecta</taxon>
        <taxon>Pterygota</taxon>
        <taxon>Neoptera</taxon>
        <taxon>Paraneoptera</taxon>
        <taxon>Hemiptera</taxon>
        <taxon>Auchenorrhyncha</taxon>
        <taxon>Membracoidea</taxon>
        <taxon>Cicadellidae</taxon>
        <taxon>Cicadellinae</taxon>
        <taxon>Proconiini</taxon>
        <taxon>Cuerna</taxon>
    </lineage>
</organism>
<evidence type="ECO:0000256" key="1">
    <source>
        <dbReference type="ARBA" id="ARBA00023016"/>
    </source>
</evidence>
<keyword evidence="3" id="KW-0479">Metal-binding</keyword>
<dbReference type="PANTHER" id="PTHR45640:SF13">
    <property type="entry name" value="HEAT SHOCK PROTEIN 22-RELATED"/>
    <property type="match status" value="1"/>
</dbReference>
<dbReference type="InterPro" id="IPR008978">
    <property type="entry name" value="HSP20-like_chaperone"/>
</dbReference>
<dbReference type="Gene3D" id="2.60.40.790">
    <property type="match status" value="1"/>
</dbReference>
<feature type="binding site" evidence="3">
    <location>
        <position position="57"/>
    </location>
    <ligand>
        <name>Zn(2+)</name>
        <dbReference type="ChEBI" id="CHEBI:29105"/>
        <label>1</label>
    </ligand>
</feature>
<evidence type="ECO:0000259" key="7">
    <source>
        <dbReference type="PROSITE" id="PS01031"/>
    </source>
</evidence>
<dbReference type="PANTHER" id="PTHR45640">
    <property type="entry name" value="HEAT SHOCK PROTEIN HSP-12.2-RELATED"/>
    <property type="match status" value="1"/>
</dbReference>
<feature type="compositionally biased region" description="Low complexity" evidence="6">
    <location>
        <begin position="8"/>
        <end position="20"/>
    </location>
</feature>
<accession>A0A1B6FAK9</accession>
<dbReference type="GO" id="GO:0009408">
    <property type="term" value="P:response to heat"/>
    <property type="evidence" value="ECO:0007669"/>
    <property type="project" value="UniProtKB-ARBA"/>
</dbReference>
<dbReference type="GO" id="GO:0046872">
    <property type="term" value="F:metal ion binding"/>
    <property type="evidence" value="ECO:0007669"/>
    <property type="project" value="UniProtKB-KW"/>
</dbReference>
<evidence type="ECO:0000256" key="2">
    <source>
        <dbReference type="PIRNR" id="PIRNR036514"/>
    </source>
</evidence>
<keyword evidence="3" id="KW-0862">Zinc</keyword>
<gene>
    <name evidence="8" type="ORF">g.46452</name>
</gene>
<feature type="region of interest" description="Disordered" evidence="6">
    <location>
        <begin position="1"/>
        <end position="21"/>
    </location>
</feature>
<dbReference type="GO" id="GO:0005737">
    <property type="term" value="C:cytoplasm"/>
    <property type="evidence" value="ECO:0007669"/>
    <property type="project" value="TreeGrafter"/>
</dbReference>
<feature type="region of interest" description="Disordered" evidence="6">
    <location>
        <begin position="101"/>
        <end position="128"/>
    </location>
</feature>
<evidence type="ECO:0000256" key="3">
    <source>
        <dbReference type="PIRSR" id="PIRSR036514-1"/>
    </source>
</evidence>
<dbReference type="GO" id="GO:0005634">
    <property type="term" value="C:nucleus"/>
    <property type="evidence" value="ECO:0007669"/>
    <property type="project" value="TreeGrafter"/>
</dbReference>
<evidence type="ECO:0000256" key="4">
    <source>
        <dbReference type="PROSITE-ProRule" id="PRU00285"/>
    </source>
</evidence>
<feature type="domain" description="SHSP" evidence="7">
    <location>
        <begin position="10"/>
        <end position="119"/>
    </location>
</feature>
<dbReference type="Pfam" id="PF00011">
    <property type="entry name" value="HSP20"/>
    <property type="match status" value="1"/>
</dbReference>
<dbReference type="PRINTS" id="PR00299">
    <property type="entry name" value="ACRYSTALLIN"/>
</dbReference>
<dbReference type="GO" id="GO:0051082">
    <property type="term" value="F:unfolded protein binding"/>
    <property type="evidence" value="ECO:0007669"/>
    <property type="project" value="TreeGrafter"/>
</dbReference>
<dbReference type="CDD" id="cd06526">
    <property type="entry name" value="metazoan_ACD"/>
    <property type="match status" value="1"/>
</dbReference>
<evidence type="ECO:0000313" key="8">
    <source>
        <dbReference type="EMBL" id="JAS47205.1"/>
    </source>
</evidence>